<gene>
    <name evidence="9" type="ORF">Ga0061068_10735</name>
</gene>
<comment type="cofactor">
    <cofactor evidence="1">
        <name>Zn(2+)</name>
        <dbReference type="ChEBI" id="CHEBI:29105"/>
    </cofactor>
</comment>
<dbReference type="EMBL" id="CYHH01000007">
    <property type="protein sequence ID" value="CUB07396.1"/>
    <property type="molecule type" value="Genomic_DNA"/>
</dbReference>
<evidence type="ECO:0000256" key="5">
    <source>
        <dbReference type="ARBA" id="ARBA00022833"/>
    </source>
</evidence>
<evidence type="ECO:0000256" key="4">
    <source>
        <dbReference type="ARBA" id="ARBA00022801"/>
    </source>
</evidence>
<dbReference type="SUPFAM" id="SSF48452">
    <property type="entry name" value="TPR-like"/>
    <property type="match status" value="1"/>
</dbReference>
<evidence type="ECO:0000313" key="10">
    <source>
        <dbReference type="Proteomes" id="UP000182108"/>
    </source>
</evidence>
<dbReference type="Proteomes" id="UP000182108">
    <property type="component" value="Unassembled WGS sequence"/>
</dbReference>
<sequence length="481" mass="53998">MWRRLLLSFSLAAFTAQGWAYQLPDLGAVATDAFSTQEEEDVGRMVMVQVREREPSYIDDPELEDYLNAVGRKLAEASDQPFRRYRFFVLRDPTINAFALPGGYIGVHSGLILTAESESELAAVLSHEMGHVIHRHIAQLIDKQKTTSAVMLGSMILAILAARSGSQVSEAAAVGGQAFALQQQLGFSREFEHDADRTGLDILAKAGFDPSAAPRFFGRLLRESRLYENNAPVYMRTHPLTTDRISDLENRISSPNFKYSLRPRLDSLGFSAVRAKLMAMNGTPSEALTRVFDGSATGIDRQMARVRAALRANDVKRARAAFDQYAKGWPDEHWRDLLEAEVLTAEGRLPEALAKLERAMQRAPEAVAPRLEAIDVALRLGQTERAERLAREAVDRDKDERRYWQALGKVAAAKGDEAWVHRAQGESFVLDDRLEAAIDQFEQARRARRGDYYWEAELDAKIRALKDEVRQRKREGGNLAR</sequence>
<keyword evidence="7" id="KW-0732">Signal</keyword>
<dbReference type="Pfam" id="PF01435">
    <property type="entry name" value="Peptidase_M48"/>
    <property type="match status" value="1"/>
</dbReference>
<dbReference type="PANTHER" id="PTHR22726">
    <property type="entry name" value="METALLOENDOPEPTIDASE OMA1"/>
    <property type="match status" value="1"/>
</dbReference>
<keyword evidence="10" id="KW-1185">Reference proteome</keyword>
<evidence type="ECO:0000313" key="9">
    <source>
        <dbReference type="EMBL" id="CUB07396.1"/>
    </source>
</evidence>
<accession>A0A0K6IW92</accession>
<feature type="signal peptide" evidence="7">
    <location>
        <begin position="1"/>
        <end position="20"/>
    </location>
</feature>
<dbReference type="CDD" id="cd07333">
    <property type="entry name" value="M48C_bepA_like"/>
    <property type="match status" value="1"/>
</dbReference>
<dbReference type="Gene3D" id="3.30.2010.10">
    <property type="entry name" value="Metalloproteases ('zincins'), catalytic domain"/>
    <property type="match status" value="1"/>
</dbReference>
<dbReference type="InterPro" id="IPR011990">
    <property type="entry name" value="TPR-like_helical_dom_sf"/>
</dbReference>
<dbReference type="GO" id="GO:0004222">
    <property type="term" value="F:metalloendopeptidase activity"/>
    <property type="evidence" value="ECO:0007669"/>
    <property type="project" value="InterPro"/>
</dbReference>
<reference evidence="10" key="1">
    <citation type="submission" date="2015-08" db="EMBL/GenBank/DDBJ databases">
        <authorList>
            <person name="Babu N.S."/>
            <person name="Beckwith C.J."/>
            <person name="Beseler K.G."/>
            <person name="Brison A."/>
            <person name="Carone J.V."/>
            <person name="Caskin T.P."/>
            <person name="Diamond M."/>
            <person name="Durham M.E."/>
            <person name="Foxe J.M."/>
            <person name="Go M."/>
            <person name="Henderson B.A."/>
            <person name="Jones I.B."/>
            <person name="McGettigan J.A."/>
            <person name="Micheletti S.J."/>
            <person name="Nasrallah M.E."/>
            <person name="Ortiz D."/>
            <person name="Piller C.R."/>
            <person name="Privatt S.R."/>
            <person name="Schneider S.L."/>
            <person name="Sharp S."/>
            <person name="Smith T.C."/>
            <person name="Stanton J.D."/>
            <person name="Ullery H.E."/>
            <person name="Wilson R.J."/>
            <person name="Serrano M.G."/>
            <person name="Buck G."/>
            <person name="Lee V."/>
            <person name="Wang Y."/>
            <person name="Carvalho R."/>
            <person name="Voegtly L."/>
            <person name="Shi R."/>
            <person name="Duckworth R."/>
            <person name="Johnson A."/>
            <person name="Loviza R."/>
            <person name="Walstead R."/>
            <person name="Shah Z."/>
            <person name="Kiflezghi M."/>
            <person name="Wade K."/>
            <person name="Ball S.L."/>
            <person name="Bradley K.W."/>
            <person name="Asai D.J."/>
            <person name="Bowman C.A."/>
            <person name="Russell D.A."/>
            <person name="Pope W.H."/>
            <person name="Jacobs-Sera D."/>
            <person name="Hendrix R.W."/>
            <person name="Hatfull G.F."/>
        </authorList>
    </citation>
    <scope>NUCLEOTIDE SEQUENCE [LARGE SCALE GENOMIC DNA]</scope>
    <source>
        <strain evidence="10">JCM 19170</strain>
    </source>
</reference>
<keyword evidence="3" id="KW-0479">Metal-binding</keyword>
<dbReference type="AlphaFoldDB" id="A0A0K6IW92"/>
<dbReference type="InterPro" id="IPR001915">
    <property type="entry name" value="Peptidase_M48"/>
</dbReference>
<evidence type="ECO:0000259" key="8">
    <source>
        <dbReference type="Pfam" id="PF01435"/>
    </source>
</evidence>
<dbReference type="Pfam" id="PF14559">
    <property type="entry name" value="TPR_19"/>
    <property type="match status" value="1"/>
</dbReference>
<evidence type="ECO:0000256" key="6">
    <source>
        <dbReference type="ARBA" id="ARBA00023049"/>
    </source>
</evidence>
<dbReference type="GO" id="GO:0046872">
    <property type="term" value="F:metal ion binding"/>
    <property type="evidence" value="ECO:0007669"/>
    <property type="project" value="UniProtKB-KW"/>
</dbReference>
<dbReference type="PANTHER" id="PTHR22726:SF1">
    <property type="entry name" value="METALLOENDOPEPTIDASE OMA1, MITOCHONDRIAL"/>
    <property type="match status" value="1"/>
</dbReference>
<dbReference type="GO" id="GO:0051603">
    <property type="term" value="P:proteolysis involved in protein catabolic process"/>
    <property type="evidence" value="ECO:0007669"/>
    <property type="project" value="TreeGrafter"/>
</dbReference>
<dbReference type="Gene3D" id="1.25.40.10">
    <property type="entry name" value="Tetratricopeptide repeat domain"/>
    <property type="match status" value="1"/>
</dbReference>
<evidence type="ECO:0000256" key="1">
    <source>
        <dbReference type="ARBA" id="ARBA00001947"/>
    </source>
</evidence>
<keyword evidence="2 9" id="KW-0645">Protease</keyword>
<dbReference type="RefSeq" id="WP_055423684.1">
    <property type="nucleotide sequence ID" value="NZ_CYHH01000007.1"/>
</dbReference>
<name>A0A0K6IW92_9PROT</name>
<organism evidence="9 10">
    <name type="scientific">Tepidiphilus thermophilus</name>
    <dbReference type="NCBI Taxonomy" id="876478"/>
    <lineage>
        <taxon>Bacteria</taxon>
        <taxon>Pseudomonadati</taxon>
        <taxon>Pseudomonadota</taxon>
        <taxon>Hydrogenophilia</taxon>
        <taxon>Hydrogenophilales</taxon>
        <taxon>Hydrogenophilaceae</taxon>
        <taxon>Tepidiphilus</taxon>
    </lineage>
</organism>
<evidence type="ECO:0000256" key="7">
    <source>
        <dbReference type="SAM" id="SignalP"/>
    </source>
</evidence>
<dbReference type="GO" id="GO:0016020">
    <property type="term" value="C:membrane"/>
    <property type="evidence" value="ECO:0007669"/>
    <property type="project" value="TreeGrafter"/>
</dbReference>
<proteinExistence type="predicted"/>
<feature type="chain" id="PRO_5005505936" evidence="7">
    <location>
        <begin position="21"/>
        <end position="481"/>
    </location>
</feature>
<keyword evidence="4" id="KW-0378">Hydrolase</keyword>
<protein>
    <submittedName>
        <fullName evidence="9">Putative Zn-dependent protease, contains TPR repeats</fullName>
    </submittedName>
</protein>
<evidence type="ECO:0000256" key="2">
    <source>
        <dbReference type="ARBA" id="ARBA00022670"/>
    </source>
</evidence>
<evidence type="ECO:0000256" key="3">
    <source>
        <dbReference type="ARBA" id="ARBA00022723"/>
    </source>
</evidence>
<keyword evidence="6" id="KW-0482">Metalloprotease</keyword>
<keyword evidence="5" id="KW-0862">Zinc</keyword>
<feature type="domain" description="Peptidase M48" evidence="8">
    <location>
        <begin position="64"/>
        <end position="251"/>
    </location>
</feature>
<dbReference type="InterPro" id="IPR051156">
    <property type="entry name" value="Mito/Outer_Membr_Metalloprot"/>
</dbReference>